<dbReference type="Gene3D" id="1.10.30.50">
    <property type="match status" value="1"/>
</dbReference>
<dbReference type="STRING" id="363870.NG54_07870"/>
<dbReference type="Pfam" id="PF01844">
    <property type="entry name" value="HNH"/>
    <property type="match status" value="1"/>
</dbReference>
<evidence type="ECO:0000256" key="4">
    <source>
        <dbReference type="ARBA" id="ARBA00040194"/>
    </source>
</evidence>
<evidence type="ECO:0000259" key="5">
    <source>
        <dbReference type="SMART" id="SM00507"/>
    </source>
</evidence>
<dbReference type="CDD" id="cd00085">
    <property type="entry name" value="HNHc"/>
    <property type="match status" value="1"/>
</dbReference>
<evidence type="ECO:0000256" key="2">
    <source>
        <dbReference type="ARBA" id="ARBA00022801"/>
    </source>
</evidence>
<keyword evidence="6" id="KW-0255">Endonuclease</keyword>
<comment type="caution">
    <text evidence="6">The sequence shown here is derived from an EMBL/GenBank/DDBJ whole genome shotgun (WGS) entry which is preliminary data.</text>
</comment>
<dbReference type="InterPro" id="IPR002711">
    <property type="entry name" value="HNH"/>
</dbReference>
<evidence type="ECO:0000313" key="6">
    <source>
        <dbReference type="EMBL" id="KHD85694.1"/>
    </source>
</evidence>
<dbReference type="InterPro" id="IPR003615">
    <property type="entry name" value="HNH_nuc"/>
</dbReference>
<evidence type="ECO:0000256" key="3">
    <source>
        <dbReference type="ARBA" id="ARBA00038412"/>
    </source>
</evidence>
<dbReference type="PANTHER" id="PTHR41286:SF1">
    <property type="entry name" value="HNH NUCLEASE YAJD-RELATED"/>
    <property type="match status" value="1"/>
</dbReference>
<name>A0A0A6VGE1_9BACI</name>
<accession>A0A0A6VGE1</accession>
<dbReference type="SMART" id="SM00507">
    <property type="entry name" value="HNHc"/>
    <property type="match status" value="1"/>
</dbReference>
<evidence type="ECO:0000256" key="1">
    <source>
        <dbReference type="ARBA" id="ARBA00022722"/>
    </source>
</evidence>
<reference evidence="6 7" key="1">
    <citation type="submission" date="2014-10" db="EMBL/GenBank/DDBJ databases">
        <title>Draft genome of phytase producing Bacillus ginsengihumi strain M2.11.</title>
        <authorList>
            <person name="Toymentseva A."/>
            <person name="Boulygina E.A."/>
            <person name="Kazakov S.V."/>
            <person name="Kayumov I."/>
            <person name="Suleimanova A.D."/>
            <person name="Mardanova A.M."/>
            <person name="Maria S.N."/>
            <person name="Sergey M.Y."/>
            <person name="Sharipova M.R."/>
        </authorList>
    </citation>
    <scope>NUCLEOTIDE SEQUENCE [LARGE SCALE GENOMIC DNA]</scope>
    <source>
        <strain evidence="6 7">M2.11</strain>
    </source>
</reference>
<keyword evidence="2" id="KW-0378">Hydrolase</keyword>
<evidence type="ECO:0000313" key="7">
    <source>
        <dbReference type="Proteomes" id="UP000030588"/>
    </source>
</evidence>
<comment type="similarity">
    <text evidence="3">Belongs to the HNH nuclease family.</text>
</comment>
<dbReference type="GO" id="GO:0008270">
    <property type="term" value="F:zinc ion binding"/>
    <property type="evidence" value="ECO:0007669"/>
    <property type="project" value="InterPro"/>
</dbReference>
<dbReference type="AlphaFoldDB" id="A0A0A6VGE1"/>
<dbReference type="PANTHER" id="PTHR41286">
    <property type="entry name" value="HNH NUCLEASE YAJD-RELATED"/>
    <property type="match status" value="1"/>
</dbReference>
<dbReference type="GO" id="GO:0003676">
    <property type="term" value="F:nucleic acid binding"/>
    <property type="evidence" value="ECO:0007669"/>
    <property type="project" value="InterPro"/>
</dbReference>
<gene>
    <name evidence="6" type="ORF">NG54_07870</name>
</gene>
<keyword evidence="1" id="KW-0540">Nuclease</keyword>
<feature type="domain" description="HNH nuclease" evidence="5">
    <location>
        <begin position="29"/>
        <end position="85"/>
    </location>
</feature>
<dbReference type="GO" id="GO:0016787">
    <property type="term" value="F:hydrolase activity"/>
    <property type="evidence" value="ECO:0007669"/>
    <property type="project" value="UniProtKB-KW"/>
</dbReference>
<dbReference type="GO" id="GO:0004519">
    <property type="term" value="F:endonuclease activity"/>
    <property type="evidence" value="ECO:0007669"/>
    <property type="project" value="UniProtKB-KW"/>
</dbReference>
<organism evidence="6 7">
    <name type="scientific">Heyndrickxia ginsengihumi</name>
    <dbReference type="NCBI Taxonomy" id="363870"/>
    <lineage>
        <taxon>Bacteria</taxon>
        <taxon>Bacillati</taxon>
        <taxon>Bacillota</taxon>
        <taxon>Bacilli</taxon>
        <taxon>Bacillales</taxon>
        <taxon>Bacillaceae</taxon>
        <taxon>Heyndrickxia</taxon>
    </lineage>
</organism>
<protein>
    <recommendedName>
        <fullName evidence="4">Putative HNH nuclease YajD</fullName>
    </recommendedName>
</protein>
<dbReference type="OrthoDB" id="9811997at2"/>
<dbReference type="GO" id="GO:0005829">
    <property type="term" value="C:cytosol"/>
    <property type="evidence" value="ECO:0007669"/>
    <property type="project" value="TreeGrafter"/>
</dbReference>
<proteinExistence type="inferred from homology"/>
<dbReference type="Proteomes" id="UP000030588">
    <property type="component" value="Unassembled WGS sequence"/>
</dbReference>
<sequence length="106" mass="13249">MSRERLRWLEGLIREDKMIPFYQCKEWRQLRVQALERDNYECQECKRRGKYRRGKNVHHIKEVKDRPDLALTLENLETLCIQCHNEIHDKRLKKDKRKPFVNEERW</sequence>
<dbReference type="EMBL" id="JRUN01000018">
    <property type="protein sequence ID" value="KHD85694.1"/>
    <property type="molecule type" value="Genomic_DNA"/>
</dbReference>